<dbReference type="AlphaFoldDB" id="A0AA46N5Y1"/>
<dbReference type="Gene3D" id="3.60.21.10">
    <property type="match status" value="1"/>
</dbReference>
<keyword evidence="3" id="KW-0472">Membrane</keyword>
<organism evidence="5 6">
    <name type="scientific">Aliarcobacter cryaerophilus</name>
    <dbReference type="NCBI Taxonomy" id="28198"/>
    <lineage>
        <taxon>Bacteria</taxon>
        <taxon>Pseudomonadati</taxon>
        <taxon>Campylobacterota</taxon>
        <taxon>Epsilonproteobacteria</taxon>
        <taxon>Campylobacterales</taxon>
        <taxon>Arcobacteraceae</taxon>
        <taxon>Aliarcobacter</taxon>
    </lineage>
</organism>
<dbReference type="CDD" id="cd07385">
    <property type="entry name" value="MPP_YkuE_C"/>
    <property type="match status" value="1"/>
</dbReference>
<feature type="transmembrane region" description="Helical" evidence="3">
    <location>
        <begin position="6"/>
        <end position="26"/>
    </location>
</feature>
<proteinExistence type="predicted"/>
<keyword evidence="2" id="KW-0378">Hydrolase</keyword>
<keyword evidence="1" id="KW-0479">Metal-binding</keyword>
<dbReference type="RefSeq" id="WP_263514513.1">
    <property type="nucleotide sequence ID" value="NZ_CP099556.1"/>
</dbReference>
<dbReference type="InterPro" id="IPR051158">
    <property type="entry name" value="Metallophosphoesterase_sf"/>
</dbReference>
<reference evidence="5" key="1">
    <citation type="journal article" date="2022" name="Front. Microbiol.">
        <title>Species classification and novel plasmid identifications in Arcobacter cryaerophilus and Arcobacter cryaerophilus-like organisms.</title>
        <authorList>
            <person name="Zhou G."/>
            <person name="Wang M."/>
            <person name="Wang H."/>
            <person name="Chen X."/>
            <person name="Gu Y."/>
            <person name="Shao Z."/>
            <person name="Zhang J."/>
            <person name="Zhang M."/>
        </authorList>
    </citation>
    <scope>NUCLEOTIDE SEQUENCE</scope>
    <source>
        <strain evidence="5">ICDCAC48</strain>
    </source>
</reference>
<evidence type="ECO:0000259" key="4">
    <source>
        <dbReference type="Pfam" id="PF00149"/>
    </source>
</evidence>
<evidence type="ECO:0000313" key="6">
    <source>
        <dbReference type="Proteomes" id="UP001164100"/>
    </source>
</evidence>
<sequence length="383" mass="43866">MSFMIFFLVYFVAFFLQTYTIKKRFINKLNFSLKTRKYLGFALYLTFFGALLYPMARYFPLVPNWLYFLLSLPIGVIFLTFIITIFHDIISIGFKKAFKKSKISSQRRNFFKKTFDIGATSLILATNLKAIDNARDIELEVVDVEIKNLKKTYKIIQLSDIHIGGLIDKKFIEDLVKKVNILNGDLVVITGDLVDTKLEFAKPALDELKNIKSKYGTYFIVGNHEYFHGVKPIIDYVNSLGIKTLENENVYIGEEDFGFNLSGVYDRFGFRYGSYIPDINKALENCKTSPIVLLAHQPKYLKDLEDLENTKNIDLVLSGHTHGGQIFPFNFLVKLDQPYVKGLNIHNETTQVYVNKGTGFWGPPMRLGASSEITILNLKEAKA</sequence>
<dbReference type="SUPFAM" id="SSF56300">
    <property type="entry name" value="Metallo-dependent phosphatases"/>
    <property type="match status" value="1"/>
</dbReference>
<evidence type="ECO:0000256" key="3">
    <source>
        <dbReference type="SAM" id="Phobius"/>
    </source>
</evidence>
<accession>A0AA46N5Y1</accession>
<dbReference type="PANTHER" id="PTHR31302:SF31">
    <property type="entry name" value="PHOSPHODIESTERASE YAEI"/>
    <property type="match status" value="1"/>
</dbReference>
<feature type="transmembrane region" description="Helical" evidence="3">
    <location>
        <begin position="38"/>
        <end position="59"/>
    </location>
</feature>
<feature type="domain" description="Calcineurin-like phosphoesterase" evidence="4">
    <location>
        <begin position="154"/>
        <end position="323"/>
    </location>
</feature>
<dbReference type="InterPro" id="IPR004843">
    <property type="entry name" value="Calcineurin-like_PHP"/>
</dbReference>
<evidence type="ECO:0000256" key="1">
    <source>
        <dbReference type="ARBA" id="ARBA00022723"/>
    </source>
</evidence>
<dbReference type="GO" id="GO:0009245">
    <property type="term" value="P:lipid A biosynthetic process"/>
    <property type="evidence" value="ECO:0007669"/>
    <property type="project" value="TreeGrafter"/>
</dbReference>
<dbReference type="GO" id="GO:0016020">
    <property type="term" value="C:membrane"/>
    <property type="evidence" value="ECO:0007669"/>
    <property type="project" value="GOC"/>
</dbReference>
<evidence type="ECO:0000313" key="5">
    <source>
        <dbReference type="EMBL" id="UYF43323.1"/>
    </source>
</evidence>
<evidence type="ECO:0000256" key="2">
    <source>
        <dbReference type="ARBA" id="ARBA00022801"/>
    </source>
</evidence>
<gene>
    <name evidence="5" type="ORF">NGX11_10560</name>
</gene>
<dbReference type="Proteomes" id="UP001164100">
    <property type="component" value="Chromosome"/>
</dbReference>
<dbReference type="GO" id="GO:0046872">
    <property type="term" value="F:metal ion binding"/>
    <property type="evidence" value="ECO:0007669"/>
    <property type="project" value="UniProtKB-KW"/>
</dbReference>
<dbReference type="Pfam" id="PF00149">
    <property type="entry name" value="Metallophos"/>
    <property type="match status" value="1"/>
</dbReference>
<dbReference type="EMBL" id="CP099556">
    <property type="protein sequence ID" value="UYF43323.1"/>
    <property type="molecule type" value="Genomic_DNA"/>
</dbReference>
<dbReference type="InterPro" id="IPR029052">
    <property type="entry name" value="Metallo-depent_PP-like"/>
</dbReference>
<keyword evidence="3" id="KW-0812">Transmembrane</keyword>
<feature type="transmembrane region" description="Helical" evidence="3">
    <location>
        <begin position="65"/>
        <end position="90"/>
    </location>
</feature>
<name>A0AA46N5Y1_9BACT</name>
<dbReference type="GO" id="GO:0008758">
    <property type="term" value="F:UDP-2,3-diacylglucosamine hydrolase activity"/>
    <property type="evidence" value="ECO:0007669"/>
    <property type="project" value="TreeGrafter"/>
</dbReference>
<protein>
    <submittedName>
        <fullName evidence="5">Metallophosphoesterase</fullName>
    </submittedName>
</protein>
<keyword evidence="3" id="KW-1133">Transmembrane helix</keyword>
<dbReference type="PANTHER" id="PTHR31302">
    <property type="entry name" value="TRANSMEMBRANE PROTEIN WITH METALLOPHOSPHOESTERASE DOMAIN-RELATED"/>
    <property type="match status" value="1"/>
</dbReference>